<dbReference type="Proteomes" id="UP000245133">
    <property type="component" value="Unassembled WGS sequence"/>
</dbReference>
<accession>A0A2P2E599</accession>
<dbReference type="OrthoDB" id="328621at2"/>
<protein>
    <submittedName>
        <fullName evidence="1">Uncharacterized protein</fullName>
    </submittedName>
</protein>
<evidence type="ECO:0000313" key="2">
    <source>
        <dbReference type="Proteomes" id="UP000245133"/>
    </source>
</evidence>
<comment type="caution">
    <text evidence="1">The sequence shown here is derived from an EMBL/GenBank/DDBJ whole genome shotgun (WGS) entry which is preliminary data.</text>
</comment>
<dbReference type="AlphaFoldDB" id="A0A2P2E599"/>
<organism evidence="1 2">
    <name type="scientific">Leptospira ryugenii</name>
    <dbReference type="NCBI Taxonomy" id="1917863"/>
    <lineage>
        <taxon>Bacteria</taxon>
        <taxon>Pseudomonadati</taxon>
        <taxon>Spirochaetota</taxon>
        <taxon>Spirochaetia</taxon>
        <taxon>Leptospirales</taxon>
        <taxon>Leptospiraceae</taxon>
        <taxon>Leptospira</taxon>
    </lineage>
</organism>
<name>A0A2P2E599_9LEPT</name>
<keyword evidence="2" id="KW-1185">Reference proteome</keyword>
<dbReference type="EMBL" id="BFBB01000010">
    <property type="protein sequence ID" value="GBF52061.1"/>
    <property type="molecule type" value="Genomic_DNA"/>
</dbReference>
<proteinExistence type="predicted"/>
<reference evidence="1 2" key="1">
    <citation type="submission" date="2018-02" db="EMBL/GenBank/DDBJ databases">
        <title>Novel Leptospira species isolated from soil and water in Japan.</title>
        <authorList>
            <person name="Nakao R."/>
            <person name="Masuzawa T."/>
        </authorList>
    </citation>
    <scope>NUCLEOTIDE SEQUENCE [LARGE SCALE GENOMIC DNA]</scope>
    <source>
        <strain evidence="1 2">YH101</strain>
    </source>
</reference>
<evidence type="ECO:0000313" key="1">
    <source>
        <dbReference type="EMBL" id="GBF52061.1"/>
    </source>
</evidence>
<sequence>MSEPVLLAMLFADRVITENNNKKGIIGTFDRFMSGTFPAIFPPWAIYTAFTNIVGKHNFALTLTYIEANQVILPINGEFDSVNAEGTVELSFNLGGLAFPKPGKYNLSLHIDGELIGSRALIVDQIKQTAG</sequence>
<dbReference type="InterPro" id="IPR054221">
    <property type="entry name" value="DUF6941"/>
</dbReference>
<dbReference type="Pfam" id="PF22091">
    <property type="entry name" value="DUF6941"/>
    <property type="match status" value="1"/>
</dbReference>
<dbReference type="RefSeq" id="WP_108978465.1">
    <property type="nucleotide sequence ID" value="NZ_BFBB01000010.1"/>
</dbReference>
<gene>
    <name evidence="1" type="ORF">LPTSP4_35990</name>
</gene>